<dbReference type="InterPro" id="IPR050570">
    <property type="entry name" value="Cell_wall_metabolism_enzyme"/>
</dbReference>
<reference evidence="5 6" key="1">
    <citation type="submission" date="2022-03" db="EMBL/GenBank/DDBJ databases">
        <title>Mucilaginibacter sp. isolated from the gut of Protaetia brevitarsis seulensis larvae.</title>
        <authorList>
            <person name="Won M."/>
            <person name="Kim S.-J."/>
            <person name="Kwon S.-W."/>
        </authorList>
    </citation>
    <scope>NUCLEOTIDE SEQUENCE [LARGE SCALE GENOMIC DNA]</scope>
    <source>
        <strain evidence="5 6">CFWR-12</strain>
    </source>
</reference>
<dbReference type="PANTHER" id="PTHR21666:SF289">
    <property type="entry name" value="L-ALA--D-GLU ENDOPEPTIDASE"/>
    <property type="match status" value="1"/>
</dbReference>
<keyword evidence="6" id="KW-1185">Reference proteome</keyword>
<proteinExistence type="predicted"/>
<gene>
    <name evidence="5" type="ORF">MTO99_06215</name>
</gene>
<evidence type="ECO:0000256" key="2">
    <source>
        <dbReference type="SAM" id="MobiDB-lite"/>
    </source>
</evidence>
<dbReference type="CDD" id="cd12797">
    <property type="entry name" value="M23_peptidase"/>
    <property type="match status" value="1"/>
</dbReference>
<evidence type="ECO:0000313" key="6">
    <source>
        <dbReference type="Proteomes" id="UP000832097"/>
    </source>
</evidence>
<dbReference type="PANTHER" id="PTHR21666">
    <property type="entry name" value="PEPTIDASE-RELATED"/>
    <property type="match status" value="1"/>
</dbReference>
<evidence type="ECO:0000256" key="3">
    <source>
        <dbReference type="SAM" id="SignalP"/>
    </source>
</evidence>
<organism evidence="5 6">
    <name type="scientific">Agromyces larvae</name>
    <dbReference type="NCBI Taxonomy" id="2929802"/>
    <lineage>
        <taxon>Bacteria</taxon>
        <taxon>Bacillati</taxon>
        <taxon>Actinomycetota</taxon>
        <taxon>Actinomycetes</taxon>
        <taxon>Micrococcales</taxon>
        <taxon>Microbacteriaceae</taxon>
        <taxon>Agromyces</taxon>
    </lineage>
</organism>
<evidence type="ECO:0000259" key="4">
    <source>
        <dbReference type="Pfam" id="PF01551"/>
    </source>
</evidence>
<dbReference type="RefSeq" id="WP_243557874.1">
    <property type="nucleotide sequence ID" value="NZ_CP094528.1"/>
</dbReference>
<dbReference type="Proteomes" id="UP000832097">
    <property type="component" value="Chromosome"/>
</dbReference>
<accession>A0ABY4C1N5</accession>
<feature type="compositionally biased region" description="Low complexity" evidence="2">
    <location>
        <begin position="46"/>
        <end position="65"/>
    </location>
</feature>
<name>A0ABY4C1N5_9MICO</name>
<dbReference type="EMBL" id="CP094528">
    <property type="protein sequence ID" value="UOE45352.1"/>
    <property type="molecule type" value="Genomic_DNA"/>
</dbReference>
<evidence type="ECO:0000256" key="1">
    <source>
        <dbReference type="ARBA" id="ARBA00022729"/>
    </source>
</evidence>
<protein>
    <submittedName>
        <fullName evidence="5">M23 family metallopeptidase</fullName>
    </submittedName>
</protein>
<sequence>MTRRWSTPVVALLAARALMAGALVAGMPGAPAAMADGMPAAAQPATAAEPAAAAEPAGAAEPSAATQPRWRWPVPSPIVVLRPFRAPATPYASGHRGIDLDVPPGATVSAPAGGVVAFAGMVAGRGVITVDHGEGVLSSYEPITSAVAVGDAVRPGDPIGSVATGGHCGAGCLHFGVRVDGEYVSPFRFLGGVPRAVLLPWRDD</sequence>
<dbReference type="Gene3D" id="2.70.70.10">
    <property type="entry name" value="Glucose Permease (Domain IIA)"/>
    <property type="match status" value="1"/>
</dbReference>
<feature type="signal peptide" evidence="3">
    <location>
        <begin position="1"/>
        <end position="35"/>
    </location>
</feature>
<keyword evidence="1 3" id="KW-0732">Signal</keyword>
<dbReference type="InterPro" id="IPR016047">
    <property type="entry name" value="M23ase_b-sheet_dom"/>
</dbReference>
<feature type="region of interest" description="Disordered" evidence="2">
    <location>
        <begin position="46"/>
        <end position="69"/>
    </location>
</feature>
<feature type="chain" id="PRO_5045306512" evidence="3">
    <location>
        <begin position="36"/>
        <end position="204"/>
    </location>
</feature>
<dbReference type="InterPro" id="IPR011055">
    <property type="entry name" value="Dup_hybrid_motif"/>
</dbReference>
<feature type="domain" description="M23ase beta-sheet core" evidence="4">
    <location>
        <begin position="94"/>
        <end position="186"/>
    </location>
</feature>
<dbReference type="Pfam" id="PF01551">
    <property type="entry name" value="Peptidase_M23"/>
    <property type="match status" value="1"/>
</dbReference>
<dbReference type="SUPFAM" id="SSF51261">
    <property type="entry name" value="Duplicated hybrid motif"/>
    <property type="match status" value="1"/>
</dbReference>
<evidence type="ECO:0000313" key="5">
    <source>
        <dbReference type="EMBL" id="UOE45352.1"/>
    </source>
</evidence>